<feature type="transmembrane region" description="Helical" evidence="1">
    <location>
        <begin position="201"/>
        <end position="228"/>
    </location>
</feature>
<comment type="caution">
    <text evidence="3">The sequence shown here is derived from an EMBL/GenBank/DDBJ whole genome shotgun (WGS) entry which is preliminary data.</text>
</comment>
<evidence type="ECO:0000313" key="4">
    <source>
        <dbReference type="Proteomes" id="UP000198287"/>
    </source>
</evidence>
<dbReference type="EMBL" id="LNIX01000003">
    <property type="protein sequence ID" value="OXA56902.1"/>
    <property type="molecule type" value="Genomic_DNA"/>
</dbReference>
<keyword evidence="1" id="KW-1133">Transmembrane helix</keyword>
<keyword evidence="2" id="KW-0732">Signal</keyword>
<organism evidence="3 4">
    <name type="scientific">Folsomia candida</name>
    <name type="common">Springtail</name>
    <dbReference type="NCBI Taxonomy" id="158441"/>
    <lineage>
        <taxon>Eukaryota</taxon>
        <taxon>Metazoa</taxon>
        <taxon>Ecdysozoa</taxon>
        <taxon>Arthropoda</taxon>
        <taxon>Hexapoda</taxon>
        <taxon>Collembola</taxon>
        <taxon>Entomobryomorpha</taxon>
        <taxon>Isotomoidea</taxon>
        <taxon>Isotomidae</taxon>
        <taxon>Proisotominae</taxon>
        <taxon>Folsomia</taxon>
    </lineage>
</organism>
<dbReference type="AlphaFoldDB" id="A0A226EH21"/>
<accession>A0A226EH21</accession>
<keyword evidence="1" id="KW-0472">Membrane</keyword>
<sequence length="256" mass="28760">MLRFENRIRYIWLILFIIWNFKQGICQQFTRTCQDPLVAAGHPANFGHSFCYHSCGYDLGAPVPVGLEVCTANGICQCNYPCDSAPPANQFGDQCPAYATDPPDPDPTAPARCNQDCAGLCTGGTGLVCGEVYNQGLGPNMDIWAKICTCYCPPQPCVTTTTTTTTTTTPTPITTTTTTAIVLVKNPILPKIKLKLKIWKVIKFCILVMKLCALWWIKVLFWSCYYYMMSDWIMPTRNWMGGVWQMFDWDFGFLSF</sequence>
<reference evidence="3 4" key="1">
    <citation type="submission" date="2015-12" db="EMBL/GenBank/DDBJ databases">
        <title>The genome of Folsomia candida.</title>
        <authorList>
            <person name="Faddeeva A."/>
            <person name="Derks M.F."/>
            <person name="Anvar Y."/>
            <person name="Smit S."/>
            <person name="Van Straalen N."/>
            <person name="Roelofs D."/>
        </authorList>
    </citation>
    <scope>NUCLEOTIDE SEQUENCE [LARGE SCALE GENOMIC DNA]</scope>
    <source>
        <strain evidence="3 4">VU population</strain>
        <tissue evidence="3">Whole body</tissue>
    </source>
</reference>
<feature type="chain" id="PRO_5011968536" evidence="2">
    <location>
        <begin position="25"/>
        <end position="256"/>
    </location>
</feature>
<keyword evidence="1" id="KW-0812">Transmembrane</keyword>
<evidence type="ECO:0000313" key="3">
    <source>
        <dbReference type="EMBL" id="OXA56902.1"/>
    </source>
</evidence>
<evidence type="ECO:0000256" key="2">
    <source>
        <dbReference type="SAM" id="SignalP"/>
    </source>
</evidence>
<gene>
    <name evidence="3" type="ORF">Fcan01_06691</name>
</gene>
<evidence type="ECO:0000256" key="1">
    <source>
        <dbReference type="SAM" id="Phobius"/>
    </source>
</evidence>
<protein>
    <submittedName>
        <fullName evidence="3">Uncharacterized protein</fullName>
    </submittedName>
</protein>
<name>A0A226EH21_FOLCA</name>
<dbReference type="Proteomes" id="UP000198287">
    <property type="component" value="Unassembled WGS sequence"/>
</dbReference>
<proteinExistence type="predicted"/>
<feature type="signal peptide" evidence="2">
    <location>
        <begin position="1"/>
        <end position="24"/>
    </location>
</feature>
<keyword evidence="4" id="KW-1185">Reference proteome</keyword>